<sequence>MDAHARGEHAAFRRVELAQSALVIDRERDRLHRPLEHEQEAVGLVDLATAVQRQQRAREAVVLAEQLGGVLVTESLGQCGRIDEVAEHERAQQRNCRGLRYRR</sequence>
<comment type="caution">
    <text evidence="1">The sequence shown here is derived from an EMBL/GenBank/DDBJ whole genome shotgun (WGS) entry which is preliminary data.</text>
</comment>
<evidence type="ECO:0000313" key="1">
    <source>
        <dbReference type="EMBL" id="MBA8887370.1"/>
    </source>
</evidence>
<reference evidence="1 2" key="1">
    <citation type="submission" date="2020-07" db="EMBL/GenBank/DDBJ databases">
        <title>Genomic Encyclopedia of Type Strains, Phase IV (KMG-V): Genome sequencing to study the core and pangenomes of soil and plant-associated prokaryotes.</title>
        <authorList>
            <person name="Whitman W."/>
        </authorList>
    </citation>
    <scope>NUCLEOTIDE SEQUENCE [LARGE SCALE GENOMIC DNA]</scope>
    <source>
        <strain evidence="1 2">RH2WT43</strain>
    </source>
</reference>
<evidence type="ECO:0000313" key="2">
    <source>
        <dbReference type="Proteomes" id="UP000550401"/>
    </source>
</evidence>
<protein>
    <submittedName>
        <fullName evidence="1">Uncharacterized protein</fullName>
    </submittedName>
</protein>
<dbReference type="EMBL" id="JACGXL010000002">
    <property type="protein sequence ID" value="MBA8887370.1"/>
    <property type="molecule type" value="Genomic_DNA"/>
</dbReference>
<dbReference type="Proteomes" id="UP000550401">
    <property type="component" value="Unassembled WGS sequence"/>
</dbReference>
<accession>A0A839F2R3</accession>
<gene>
    <name evidence="1" type="ORF">FHW12_001584</name>
</gene>
<dbReference type="AlphaFoldDB" id="A0A839F2R3"/>
<proteinExistence type="predicted"/>
<keyword evidence="2" id="KW-1185">Reference proteome</keyword>
<organism evidence="1 2">
    <name type="scientific">Dokdonella fugitiva</name>
    <dbReference type="NCBI Taxonomy" id="328517"/>
    <lineage>
        <taxon>Bacteria</taxon>
        <taxon>Pseudomonadati</taxon>
        <taxon>Pseudomonadota</taxon>
        <taxon>Gammaproteobacteria</taxon>
        <taxon>Lysobacterales</taxon>
        <taxon>Rhodanobacteraceae</taxon>
        <taxon>Dokdonella</taxon>
    </lineage>
</organism>
<name>A0A839F2R3_9GAMM</name>